<dbReference type="Proteomes" id="UP001305647">
    <property type="component" value="Unassembled WGS sequence"/>
</dbReference>
<reference evidence="2" key="2">
    <citation type="submission" date="2023-05" db="EMBL/GenBank/DDBJ databases">
        <authorList>
            <consortium name="Lawrence Berkeley National Laboratory"/>
            <person name="Steindorff A."/>
            <person name="Hensen N."/>
            <person name="Bonometti L."/>
            <person name="Westerberg I."/>
            <person name="Brannstrom I.O."/>
            <person name="Guillou S."/>
            <person name="Cros-Aarteil S."/>
            <person name="Calhoun S."/>
            <person name="Haridas S."/>
            <person name="Kuo A."/>
            <person name="Mondo S."/>
            <person name="Pangilinan J."/>
            <person name="Riley R."/>
            <person name="Labutti K."/>
            <person name="Andreopoulos B."/>
            <person name="Lipzen A."/>
            <person name="Chen C."/>
            <person name="Yanf M."/>
            <person name="Daum C."/>
            <person name="Ng V."/>
            <person name="Clum A."/>
            <person name="Ohm R."/>
            <person name="Martin F."/>
            <person name="Silar P."/>
            <person name="Natvig D."/>
            <person name="Lalanne C."/>
            <person name="Gautier V."/>
            <person name="Ament-Velasquez S.L."/>
            <person name="Kruys A."/>
            <person name="Hutchinson M.I."/>
            <person name="Powell A.J."/>
            <person name="Barry K."/>
            <person name="Miller A.N."/>
            <person name="Grigoriev I.V."/>
            <person name="Debuchy R."/>
            <person name="Gladieux P."/>
            <person name="Thoren M.H."/>
            <person name="Johannesson H."/>
        </authorList>
    </citation>
    <scope>NUCLEOTIDE SEQUENCE</scope>
    <source>
        <strain evidence="2">CBS 757.83</strain>
    </source>
</reference>
<comment type="caution">
    <text evidence="2">The sequence shown here is derived from an EMBL/GenBank/DDBJ whole genome shotgun (WGS) entry which is preliminary data.</text>
</comment>
<dbReference type="AlphaFoldDB" id="A0AAN6Q5N0"/>
<evidence type="ECO:0000313" key="2">
    <source>
        <dbReference type="EMBL" id="KAK4104042.1"/>
    </source>
</evidence>
<proteinExistence type="predicted"/>
<accession>A0AAN6Q5N0</accession>
<protein>
    <submittedName>
        <fullName evidence="2">Uncharacterized protein</fullName>
    </submittedName>
</protein>
<gene>
    <name evidence="2" type="ORF">N658DRAFT_239858</name>
</gene>
<keyword evidence="3" id="KW-1185">Reference proteome</keyword>
<dbReference type="EMBL" id="MU863627">
    <property type="protein sequence ID" value="KAK4104042.1"/>
    <property type="molecule type" value="Genomic_DNA"/>
</dbReference>
<feature type="region of interest" description="Disordered" evidence="1">
    <location>
        <begin position="87"/>
        <end position="157"/>
    </location>
</feature>
<evidence type="ECO:0000256" key="1">
    <source>
        <dbReference type="SAM" id="MobiDB-lite"/>
    </source>
</evidence>
<evidence type="ECO:0000313" key="3">
    <source>
        <dbReference type="Proteomes" id="UP001305647"/>
    </source>
</evidence>
<feature type="compositionally biased region" description="Basic residues" evidence="1">
    <location>
        <begin position="98"/>
        <end position="108"/>
    </location>
</feature>
<feature type="compositionally biased region" description="Basic residues" evidence="1">
    <location>
        <begin position="146"/>
        <end position="157"/>
    </location>
</feature>
<organism evidence="2 3">
    <name type="scientific">Parathielavia hyrcaniae</name>
    <dbReference type="NCBI Taxonomy" id="113614"/>
    <lineage>
        <taxon>Eukaryota</taxon>
        <taxon>Fungi</taxon>
        <taxon>Dikarya</taxon>
        <taxon>Ascomycota</taxon>
        <taxon>Pezizomycotina</taxon>
        <taxon>Sordariomycetes</taxon>
        <taxon>Sordariomycetidae</taxon>
        <taxon>Sordariales</taxon>
        <taxon>Chaetomiaceae</taxon>
        <taxon>Parathielavia</taxon>
    </lineage>
</organism>
<name>A0AAN6Q5N0_9PEZI</name>
<reference evidence="2" key="1">
    <citation type="journal article" date="2023" name="Mol. Phylogenet. Evol.">
        <title>Genome-scale phylogeny and comparative genomics of the fungal order Sordariales.</title>
        <authorList>
            <person name="Hensen N."/>
            <person name="Bonometti L."/>
            <person name="Westerberg I."/>
            <person name="Brannstrom I.O."/>
            <person name="Guillou S."/>
            <person name="Cros-Aarteil S."/>
            <person name="Calhoun S."/>
            <person name="Haridas S."/>
            <person name="Kuo A."/>
            <person name="Mondo S."/>
            <person name="Pangilinan J."/>
            <person name="Riley R."/>
            <person name="LaButti K."/>
            <person name="Andreopoulos B."/>
            <person name="Lipzen A."/>
            <person name="Chen C."/>
            <person name="Yan M."/>
            <person name="Daum C."/>
            <person name="Ng V."/>
            <person name="Clum A."/>
            <person name="Steindorff A."/>
            <person name="Ohm R.A."/>
            <person name="Martin F."/>
            <person name="Silar P."/>
            <person name="Natvig D.O."/>
            <person name="Lalanne C."/>
            <person name="Gautier V."/>
            <person name="Ament-Velasquez S.L."/>
            <person name="Kruys A."/>
            <person name="Hutchinson M.I."/>
            <person name="Powell A.J."/>
            <person name="Barry K."/>
            <person name="Miller A.N."/>
            <person name="Grigoriev I.V."/>
            <person name="Debuchy R."/>
            <person name="Gladieux P."/>
            <person name="Hiltunen Thoren M."/>
            <person name="Johannesson H."/>
        </authorList>
    </citation>
    <scope>NUCLEOTIDE SEQUENCE</scope>
    <source>
        <strain evidence="2">CBS 757.83</strain>
    </source>
</reference>
<sequence>MRGQRDSRKWPCTYISSGPAVFEQYNGLLTLSHLVALQLVCLPLGSHPILSSRIIMGLYNKLPDDVYEVDVVIIGATNSSVCRRHNRLRRGLASGGGRPRHVHSRHRRGPEQRQQPHHRASRLLPSPSRARQHGERLLQGQEVLRRGRPRAHPGIRACPRRRIVDQLHDVRPRPKVRL</sequence>